<protein>
    <submittedName>
        <fullName evidence="7">Nucleotide pyrophosphohydrolase</fullName>
    </submittedName>
</protein>
<evidence type="ECO:0000256" key="1">
    <source>
        <dbReference type="ARBA" id="ARBA00001946"/>
    </source>
</evidence>
<dbReference type="Pfam" id="PF00293">
    <property type="entry name" value="NUDIX"/>
    <property type="match status" value="1"/>
</dbReference>
<dbReference type="GO" id="GO:0005829">
    <property type="term" value="C:cytosol"/>
    <property type="evidence" value="ECO:0007669"/>
    <property type="project" value="TreeGrafter"/>
</dbReference>
<dbReference type="PROSITE" id="PS00893">
    <property type="entry name" value="NUDIX_BOX"/>
    <property type="match status" value="1"/>
</dbReference>
<dbReference type="GO" id="GO:0035529">
    <property type="term" value="F:NADH pyrophosphatase activity"/>
    <property type="evidence" value="ECO:0007669"/>
    <property type="project" value="TreeGrafter"/>
</dbReference>
<dbReference type="InterPro" id="IPR000086">
    <property type="entry name" value="NUDIX_hydrolase_dom"/>
</dbReference>
<dbReference type="GO" id="GO:0006742">
    <property type="term" value="P:NADP+ catabolic process"/>
    <property type="evidence" value="ECO:0007669"/>
    <property type="project" value="TreeGrafter"/>
</dbReference>
<dbReference type="OrthoDB" id="542521at2"/>
<accession>A0A2U3B902</accession>
<dbReference type="Gene3D" id="3.90.79.10">
    <property type="entry name" value="Nucleoside Triphosphate Pyrophosphohydrolase"/>
    <property type="match status" value="1"/>
</dbReference>
<keyword evidence="8" id="KW-1185">Reference proteome</keyword>
<dbReference type="GO" id="GO:0046872">
    <property type="term" value="F:metal ion binding"/>
    <property type="evidence" value="ECO:0007669"/>
    <property type="project" value="UniProtKB-KW"/>
</dbReference>
<keyword evidence="4" id="KW-0460">Magnesium</keyword>
<dbReference type="PROSITE" id="PS51462">
    <property type="entry name" value="NUDIX"/>
    <property type="match status" value="1"/>
</dbReference>
<evidence type="ECO:0000313" key="8">
    <source>
        <dbReference type="Proteomes" id="UP000245362"/>
    </source>
</evidence>
<keyword evidence="3 5" id="KW-0378">Hydrolase</keyword>
<dbReference type="PRINTS" id="PR00502">
    <property type="entry name" value="NUDIXFAMILY"/>
</dbReference>
<evidence type="ECO:0000256" key="4">
    <source>
        <dbReference type="ARBA" id="ARBA00022842"/>
    </source>
</evidence>
<evidence type="ECO:0000313" key="7">
    <source>
        <dbReference type="EMBL" id="PWI33251.1"/>
    </source>
</evidence>
<evidence type="ECO:0000256" key="3">
    <source>
        <dbReference type="ARBA" id="ARBA00022801"/>
    </source>
</evidence>
<dbReference type="PANTHER" id="PTHR42904">
    <property type="entry name" value="NUDIX HYDROLASE, NUDC SUBFAMILY"/>
    <property type="match status" value="1"/>
</dbReference>
<dbReference type="RefSeq" id="WP_109319835.1">
    <property type="nucleotide sequence ID" value="NZ_QFWT01000005.1"/>
</dbReference>
<sequence>MSYCCPTCGHPTLEAVSDKQFVCTECQFTFFQNVAAAVMVAICYQSELLVATRAHDPGKGMWDLPGGFVDPDESLEEAVVRELREELGIVISGARYVFSNSNTYLYKGIEYKTCDAFFIVDLDEKPLMQAQDDVAAIEWVKLDEVDPDKFAFGSAKKALLELKRKGR</sequence>
<dbReference type="InterPro" id="IPR020476">
    <property type="entry name" value="Nudix_hydrolase"/>
</dbReference>
<proteinExistence type="inferred from homology"/>
<dbReference type="InterPro" id="IPR020084">
    <property type="entry name" value="NUDIX_hydrolase_CS"/>
</dbReference>
<dbReference type="InterPro" id="IPR015797">
    <property type="entry name" value="NUDIX_hydrolase-like_dom_sf"/>
</dbReference>
<keyword evidence="2" id="KW-0479">Metal-binding</keyword>
<dbReference type="GO" id="GO:0019677">
    <property type="term" value="P:NAD+ catabolic process"/>
    <property type="evidence" value="ECO:0007669"/>
    <property type="project" value="TreeGrafter"/>
</dbReference>
<evidence type="ECO:0000259" key="6">
    <source>
        <dbReference type="PROSITE" id="PS51462"/>
    </source>
</evidence>
<feature type="domain" description="Nudix hydrolase" evidence="6">
    <location>
        <begin position="29"/>
        <end position="163"/>
    </location>
</feature>
<comment type="caution">
    <text evidence="7">The sequence shown here is derived from an EMBL/GenBank/DDBJ whole genome shotgun (WGS) entry which is preliminary data.</text>
</comment>
<reference evidence="7 8" key="1">
    <citation type="submission" date="2018-05" db="EMBL/GenBank/DDBJ databases">
        <title>Vibrio limimaris sp. nov., isolated from marine sediment.</title>
        <authorList>
            <person name="Li C.-M."/>
        </authorList>
    </citation>
    <scope>NUCLEOTIDE SEQUENCE [LARGE SCALE GENOMIC DNA]</scope>
    <source>
        <strain evidence="7 8">E4404</strain>
    </source>
</reference>
<comment type="similarity">
    <text evidence="5">Belongs to the Nudix hydrolase family.</text>
</comment>
<dbReference type="Proteomes" id="UP000245362">
    <property type="component" value="Unassembled WGS sequence"/>
</dbReference>
<dbReference type="InterPro" id="IPR050241">
    <property type="entry name" value="NAD-cap_RNA_hydrolase_NudC"/>
</dbReference>
<dbReference type="CDD" id="cd04681">
    <property type="entry name" value="NUDIX_Hydrolase"/>
    <property type="match status" value="1"/>
</dbReference>
<dbReference type="AlphaFoldDB" id="A0A2U3B902"/>
<dbReference type="PANTHER" id="PTHR42904:SF12">
    <property type="entry name" value="ADP-RIBOSE PYROPHOSPHATASE-RELATED"/>
    <property type="match status" value="1"/>
</dbReference>
<comment type="cofactor">
    <cofactor evidence="1">
        <name>Mg(2+)</name>
        <dbReference type="ChEBI" id="CHEBI:18420"/>
    </cofactor>
</comment>
<dbReference type="SUPFAM" id="SSF55811">
    <property type="entry name" value="Nudix"/>
    <property type="match status" value="1"/>
</dbReference>
<dbReference type="EMBL" id="QFWT01000005">
    <property type="protein sequence ID" value="PWI33251.1"/>
    <property type="molecule type" value="Genomic_DNA"/>
</dbReference>
<evidence type="ECO:0000256" key="2">
    <source>
        <dbReference type="ARBA" id="ARBA00022723"/>
    </source>
</evidence>
<organism evidence="7 8">
    <name type="scientific">Vibrio albus</name>
    <dbReference type="NCBI Taxonomy" id="2200953"/>
    <lineage>
        <taxon>Bacteria</taxon>
        <taxon>Pseudomonadati</taxon>
        <taxon>Pseudomonadota</taxon>
        <taxon>Gammaproteobacteria</taxon>
        <taxon>Vibrionales</taxon>
        <taxon>Vibrionaceae</taxon>
        <taxon>Vibrio</taxon>
    </lineage>
</organism>
<evidence type="ECO:0000256" key="5">
    <source>
        <dbReference type="RuleBase" id="RU003476"/>
    </source>
</evidence>
<name>A0A2U3B902_9VIBR</name>
<gene>
    <name evidence="7" type="ORF">DI392_10350</name>
</gene>